<dbReference type="Proteomes" id="UP000231464">
    <property type="component" value="Unassembled WGS sequence"/>
</dbReference>
<dbReference type="GO" id="GO:0043531">
    <property type="term" value="F:ADP binding"/>
    <property type="evidence" value="ECO:0007669"/>
    <property type="project" value="TreeGrafter"/>
</dbReference>
<dbReference type="PANTHER" id="PTHR11406:SF23">
    <property type="entry name" value="PHOSPHOGLYCERATE KINASE 1, CHLOROPLASTIC-RELATED"/>
    <property type="match status" value="1"/>
</dbReference>
<comment type="pathway">
    <text evidence="7">Carbohydrate degradation; glycolysis; pyruvate from D-glyceraldehyde 3-phosphate: step 2/5.</text>
</comment>
<organism evidence="10 11">
    <name type="scientific">Candidatus Kuenenbacteria bacterium CG10_big_fil_rev_8_21_14_0_10_36_11</name>
    <dbReference type="NCBI Taxonomy" id="1974618"/>
    <lineage>
        <taxon>Bacteria</taxon>
        <taxon>Candidatus Kueneniibacteriota</taxon>
    </lineage>
</organism>
<keyword evidence="3 7" id="KW-0808">Transferase</keyword>
<evidence type="ECO:0000313" key="11">
    <source>
        <dbReference type="Proteomes" id="UP000231464"/>
    </source>
</evidence>
<feature type="binding site" evidence="7">
    <location>
        <position position="136"/>
    </location>
    <ligand>
        <name>substrate</name>
    </ligand>
</feature>
<keyword evidence="7" id="KW-0963">Cytoplasm</keyword>
<dbReference type="InterPro" id="IPR015824">
    <property type="entry name" value="Phosphoglycerate_kinase_N"/>
</dbReference>
<comment type="catalytic activity">
    <reaction evidence="1 7 9">
        <text>(2R)-3-phosphoglycerate + ATP = (2R)-3-phospho-glyceroyl phosphate + ADP</text>
        <dbReference type="Rhea" id="RHEA:14801"/>
        <dbReference type="ChEBI" id="CHEBI:30616"/>
        <dbReference type="ChEBI" id="CHEBI:57604"/>
        <dbReference type="ChEBI" id="CHEBI:58272"/>
        <dbReference type="ChEBI" id="CHEBI:456216"/>
        <dbReference type="EC" id="2.7.2.3"/>
    </reaction>
</comment>
<keyword evidence="6 7" id="KW-0067">ATP-binding</keyword>
<evidence type="ECO:0000256" key="2">
    <source>
        <dbReference type="ARBA" id="ARBA00013061"/>
    </source>
</evidence>
<accession>A0A2M6WAG3</accession>
<gene>
    <name evidence="7 10" type="primary">pgk</name>
    <name evidence="10" type="ORF">COU23_02005</name>
</gene>
<evidence type="ECO:0000256" key="6">
    <source>
        <dbReference type="ARBA" id="ARBA00022840"/>
    </source>
</evidence>
<evidence type="ECO:0000256" key="9">
    <source>
        <dbReference type="RuleBase" id="RU000532"/>
    </source>
</evidence>
<feature type="binding site" evidence="7 8">
    <location>
        <position position="219"/>
    </location>
    <ligand>
        <name>ATP</name>
        <dbReference type="ChEBI" id="CHEBI:30616"/>
    </ligand>
</feature>
<evidence type="ECO:0000256" key="1">
    <source>
        <dbReference type="ARBA" id="ARBA00000642"/>
    </source>
</evidence>
<dbReference type="Gene3D" id="3.40.50.1260">
    <property type="entry name" value="Phosphoglycerate kinase, N-terminal domain"/>
    <property type="match status" value="2"/>
</dbReference>
<comment type="caution">
    <text evidence="7">Lacks conserved residue(s) required for the propagation of feature annotation.</text>
</comment>
<keyword evidence="7" id="KW-0324">Glycolysis</keyword>
<dbReference type="EMBL" id="PFBP01000033">
    <property type="protein sequence ID" value="PIT89798.1"/>
    <property type="molecule type" value="Genomic_DNA"/>
</dbReference>
<proteinExistence type="inferred from homology"/>
<dbReference type="GO" id="GO:0005829">
    <property type="term" value="C:cytosol"/>
    <property type="evidence" value="ECO:0007669"/>
    <property type="project" value="TreeGrafter"/>
</dbReference>
<dbReference type="GO" id="GO:0005524">
    <property type="term" value="F:ATP binding"/>
    <property type="evidence" value="ECO:0007669"/>
    <property type="project" value="UniProtKB-KW"/>
</dbReference>
<dbReference type="Pfam" id="PF00162">
    <property type="entry name" value="PGK"/>
    <property type="match status" value="1"/>
</dbReference>
<keyword evidence="5 7" id="KW-0418">Kinase</keyword>
<dbReference type="InterPro" id="IPR001576">
    <property type="entry name" value="Phosphoglycerate_kinase"/>
</dbReference>
<dbReference type="HAMAP" id="MF_00145">
    <property type="entry name" value="Phosphoglyc_kinase"/>
    <property type="match status" value="1"/>
</dbReference>
<feature type="binding site" evidence="7 8">
    <location>
        <position position="336"/>
    </location>
    <ligand>
        <name>ATP</name>
        <dbReference type="ChEBI" id="CHEBI:30616"/>
    </ligand>
</feature>
<evidence type="ECO:0000313" key="10">
    <source>
        <dbReference type="EMBL" id="PIT89798.1"/>
    </source>
</evidence>
<dbReference type="GO" id="GO:0006096">
    <property type="term" value="P:glycolytic process"/>
    <property type="evidence" value="ECO:0007669"/>
    <property type="project" value="UniProtKB-UniRule"/>
</dbReference>
<reference evidence="11" key="1">
    <citation type="submission" date="2017-09" db="EMBL/GenBank/DDBJ databases">
        <title>Depth-based differentiation of microbial function through sediment-hosted aquifers and enrichment of novel symbionts in the deep terrestrial subsurface.</title>
        <authorList>
            <person name="Probst A.J."/>
            <person name="Ladd B."/>
            <person name="Jarett J.K."/>
            <person name="Geller-Mcgrath D.E."/>
            <person name="Sieber C.M.K."/>
            <person name="Emerson J.B."/>
            <person name="Anantharaman K."/>
            <person name="Thomas B.C."/>
            <person name="Malmstrom R."/>
            <person name="Stieglmeier M."/>
            <person name="Klingl A."/>
            <person name="Woyke T."/>
            <person name="Ryan C.M."/>
            <person name="Banfield J.F."/>
        </authorList>
    </citation>
    <scope>NUCLEOTIDE SEQUENCE [LARGE SCALE GENOMIC DNA]</scope>
</reference>
<dbReference type="PIRSF" id="PIRSF000724">
    <property type="entry name" value="Pgk"/>
    <property type="match status" value="1"/>
</dbReference>
<dbReference type="UniPathway" id="UPA00109">
    <property type="reaction ID" value="UER00185"/>
</dbReference>
<dbReference type="PANTHER" id="PTHR11406">
    <property type="entry name" value="PHOSPHOGLYCERATE KINASE"/>
    <property type="match status" value="1"/>
</dbReference>
<comment type="caution">
    <text evidence="10">The sequence shown here is derived from an EMBL/GenBank/DDBJ whole genome shotgun (WGS) entry which is preliminary data.</text>
</comment>
<evidence type="ECO:0000256" key="7">
    <source>
        <dbReference type="HAMAP-Rule" id="MF_00145"/>
    </source>
</evidence>
<protein>
    <recommendedName>
        <fullName evidence="2 7">Phosphoglycerate kinase</fullName>
        <ecNumber evidence="2 7">2.7.2.3</ecNumber>
    </recommendedName>
</protein>
<dbReference type="EC" id="2.7.2.3" evidence="2 7"/>
<dbReference type="InterPro" id="IPR036043">
    <property type="entry name" value="Phosphoglycerate_kinase_sf"/>
</dbReference>
<evidence type="ECO:0000256" key="4">
    <source>
        <dbReference type="ARBA" id="ARBA00022741"/>
    </source>
</evidence>
<feature type="binding site" evidence="7">
    <location>
        <position position="54"/>
    </location>
    <ligand>
        <name>substrate</name>
    </ligand>
</feature>
<evidence type="ECO:0000256" key="3">
    <source>
        <dbReference type="ARBA" id="ARBA00022679"/>
    </source>
</evidence>
<dbReference type="PRINTS" id="PR00477">
    <property type="entry name" value="PHGLYCKINASE"/>
</dbReference>
<feature type="binding site" evidence="7">
    <location>
        <begin position="77"/>
        <end position="80"/>
    </location>
    <ligand>
        <name>substrate</name>
    </ligand>
</feature>
<evidence type="ECO:0000256" key="5">
    <source>
        <dbReference type="ARBA" id="ARBA00022777"/>
    </source>
</evidence>
<comment type="similarity">
    <text evidence="7 9">Belongs to the phosphoglycerate kinase family.</text>
</comment>
<dbReference type="SUPFAM" id="SSF53748">
    <property type="entry name" value="Phosphoglycerate kinase"/>
    <property type="match status" value="1"/>
</dbReference>
<dbReference type="GO" id="GO:0006094">
    <property type="term" value="P:gluconeogenesis"/>
    <property type="evidence" value="ECO:0007669"/>
    <property type="project" value="TreeGrafter"/>
</dbReference>
<evidence type="ECO:0000256" key="8">
    <source>
        <dbReference type="PIRSR" id="PIRSR000724-2"/>
    </source>
</evidence>
<feature type="binding site" evidence="7">
    <location>
        <position position="169"/>
    </location>
    <ligand>
        <name>substrate</name>
    </ligand>
</feature>
<keyword evidence="4 7" id="KW-0547">Nucleotide-binding</keyword>
<feature type="binding site" evidence="7 8">
    <location>
        <begin position="362"/>
        <end position="365"/>
    </location>
    <ligand>
        <name>ATP</name>
        <dbReference type="ChEBI" id="CHEBI:30616"/>
    </ligand>
</feature>
<dbReference type="GO" id="GO:0004618">
    <property type="term" value="F:phosphoglycerate kinase activity"/>
    <property type="evidence" value="ECO:0007669"/>
    <property type="project" value="UniProtKB-UniRule"/>
</dbReference>
<sequence length="408" mass="45778">MSSLKIKSIKSLKNLKNKTVLVRCDFDVPLSHKNTESTKAQKHKSTIKILDDSRLQACLPTIEYLLKKKAKIILIGHLGRPGRKVAPELSLLPIKEKLEKILSKDLRFKNYDLRINFTNHQSPITNHQISMLENLRFNPDEEKNDKNFAKKLAGLADIYVNEAFAVSHRSAASVDAIKNYLPSYAGLNLVNEIKNLSYVLKNPKKTLIIIIGGAKIETKLPVIKNFLNKADHILIGGAVANDFLLAEGYKVKESLVDKDYIEEAKKILIKSKVKSQKSKLQLKTQNYKDSKIILPIDFVWGNNKILDIGKKTIREYCAIIKKANTIVWNGPMGYFETKKFANGTYEIAKAIFKSKARVIIGGGDTNQILNHNTAYIIHNKKVFVSTGGGAMLEFLGGKKLPGINKLLN</sequence>
<name>A0A2M6WAG3_9BACT</name>
<dbReference type="AlphaFoldDB" id="A0A2M6WAG3"/>
<comment type="subunit">
    <text evidence="7">Monomer.</text>
</comment>
<comment type="subcellular location">
    <subcellularLocation>
        <location evidence="7">Cytoplasm</location>
    </subcellularLocation>
</comment>